<dbReference type="InterPro" id="IPR027417">
    <property type="entry name" value="P-loop_NTPase"/>
</dbReference>
<evidence type="ECO:0000259" key="6">
    <source>
        <dbReference type="PROSITE" id="PS50893"/>
    </source>
</evidence>
<dbReference type="STRING" id="35622.SAMN04489764_0760"/>
<name>A0A1H1B1Y1_9ACTN</name>
<evidence type="ECO:0000256" key="1">
    <source>
        <dbReference type="ARBA" id="ARBA00004651"/>
    </source>
</evidence>
<evidence type="ECO:0000313" key="8">
    <source>
        <dbReference type="EMBL" id="SDQ45917.1"/>
    </source>
</evidence>
<dbReference type="AlphaFoldDB" id="A0A1H1B1Y1"/>
<dbReference type="GO" id="GO:0005524">
    <property type="term" value="F:ATP binding"/>
    <property type="evidence" value="ECO:0007669"/>
    <property type="project" value="InterPro"/>
</dbReference>
<feature type="transmembrane region" description="Helical" evidence="5">
    <location>
        <begin position="170"/>
        <end position="189"/>
    </location>
</feature>
<dbReference type="GO" id="GO:0005886">
    <property type="term" value="C:plasma membrane"/>
    <property type="evidence" value="ECO:0007669"/>
    <property type="project" value="UniProtKB-SubCell"/>
</dbReference>
<feature type="domain" description="ABC transmembrane type-1" evidence="7">
    <location>
        <begin position="33"/>
        <end position="313"/>
    </location>
</feature>
<keyword evidence="3 5" id="KW-1133">Transmembrane helix</keyword>
<dbReference type="PROSITE" id="PS00211">
    <property type="entry name" value="ABC_TRANSPORTER_1"/>
    <property type="match status" value="1"/>
</dbReference>
<reference evidence="8 9" key="1">
    <citation type="submission" date="2016-10" db="EMBL/GenBank/DDBJ databases">
        <authorList>
            <person name="de Groot N.N."/>
        </authorList>
    </citation>
    <scope>NUCLEOTIDE SEQUENCE [LARGE SCALE GENOMIC DNA]</scope>
    <source>
        <strain evidence="8 9">DSM 43794</strain>
    </source>
</reference>
<gene>
    <name evidence="8" type="ORF">SAMN04489764_0760</name>
</gene>
<dbReference type="GO" id="GO:0016887">
    <property type="term" value="F:ATP hydrolysis activity"/>
    <property type="evidence" value="ECO:0007669"/>
    <property type="project" value="InterPro"/>
</dbReference>
<dbReference type="RefSeq" id="WP_093257759.1">
    <property type="nucleotide sequence ID" value="NZ_FNKK01000002.1"/>
</dbReference>
<dbReference type="Pfam" id="PF00005">
    <property type="entry name" value="ABC_tran"/>
    <property type="match status" value="1"/>
</dbReference>
<evidence type="ECO:0000259" key="7">
    <source>
        <dbReference type="PROSITE" id="PS50929"/>
    </source>
</evidence>
<dbReference type="PANTHER" id="PTHR43394">
    <property type="entry name" value="ATP-DEPENDENT PERMEASE MDL1, MITOCHONDRIAL"/>
    <property type="match status" value="1"/>
</dbReference>
<protein>
    <submittedName>
        <fullName evidence="8">ABC-type multidrug transport system, ATPase and permease component</fullName>
    </submittedName>
</protein>
<evidence type="ECO:0000256" key="5">
    <source>
        <dbReference type="SAM" id="Phobius"/>
    </source>
</evidence>
<dbReference type="PROSITE" id="PS50929">
    <property type="entry name" value="ABC_TM1F"/>
    <property type="match status" value="1"/>
</dbReference>
<dbReference type="InterPro" id="IPR036640">
    <property type="entry name" value="ABC1_TM_sf"/>
</dbReference>
<dbReference type="EMBL" id="FNKK01000002">
    <property type="protein sequence ID" value="SDQ45917.1"/>
    <property type="molecule type" value="Genomic_DNA"/>
</dbReference>
<dbReference type="Gene3D" id="3.40.50.300">
    <property type="entry name" value="P-loop containing nucleotide triphosphate hydrolases"/>
    <property type="match status" value="1"/>
</dbReference>
<dbReference type="InterPro" id="IPR039421">
    <property type="entry name" value="Type_1_exporter"/>
</dbReference>
<feature type="domain" description="ABC transporter" evidence="6">
    <location>
        <begin position="322"/>
        <end position="559"/>
    </location>
</feature>
<dbReference type="InterPro" id="IPR011527">
    <property type="entry name" value="ABC1_TM_dom"/>
</dbReference>
<feature type="transmembrane region" description="Helical" evidence="5">
    <location>
        <begin position="259"/>
        <end position="282"/>
    </location>
</feature>
<feature type="transmembrane region" description="Helical" evidence="5">
    <location>
        <begin position="20"/>
        <end position="39"/>
    </location>
</feature>
<dbReference type="Proteomes" id="UP000217103">
    <property type="component" value="Unassembled WGS sequence"/>
</dbReference>
<dbReference type="GO" id="GO:0015421">
    <property type="term" value="F:ABC-type oligopeptide transporter activity"/>
    <property type="evidence" value="ECO:0007669"/>
    <property type="project" value="TreeGrafter"/>
</dbReference>
<keyword evidence="9" id="KW-1185">Reference proteome</keyword>
<dbReference type="InterPro" id="IPR003439">
    <property type="entry name" value="ABC_transporter-like_ATP-bd"/>
</dbReference>
<evidence type="ECO:0000256" key="3">
    <source>
        <dbReference type="ARBA" id="ARBA00022989"/>
    </source>
</evidence>
<organism evidence="8 9">
    <name type="scientific">Thermostaphylospora chromogena</name>
    <dbReference type="NCBI Taxonomy" id="35622"/>
    <lineage>
        <taxon>Bacteria</taxon>
        <taxon>Bacillati</taxon>
        <taxon>Actinomycetota</taxon>
        <taxon>Actinomycetes</taxon>
        <taxon>Streptosporangiales</taxon>
        <taxon>Thermomonosporaceae</taxon>
        <taxon>Thermostaphylospora</taxon>
    </lineage>
</organism>
<evidence type="ECO:0000256" key="2">
    <source>
        <dbReference type="ARBA" id="ARBA00022692"/>
    </source>
</evidence>
<dbReference type="SUPFAM" id="SSF52540">
    <property type="entry name" value="P-loop containing nucleoside triphosphate hydrolases"/>
    <property type="match status" value="1"/>
</dbReference>
<comment type="subcellular location">
    <subcellularLocation>
        <location evidence="1">Cell membrane</location>
        <topology evidence="1">Multi-pass membrane protein</topology>
    </subcellularLocation>
</comment>
<accession>A0A1H1B1Y1</accession>
<dbReference type="OrthoDB" id="4966664at2"/>
<dbReference type="Pfam" id="PF00664">
    <property type="entry name" value="ABC_membrane"/>
    <property type="match status" value="1"/>
</dbReference>
<keyword evidence="4 5" id="KW-0472">Membrane</keyword>
<feature type="transmembrane region" description="Helical" evidence="5">
    <location>
        <begin position="145"/>
        <end position="164"/>
    </location>
</feature>
<sequence>MRPLPAPHPGVPDTRGPARYLLWLIRMEAAPLAIGVAWATLWRLCQALIPAVIGLIVDALTARDTRSLITWSAVVFGVGAVQATTGILQHRASVYLWLASAYRTVQVTVRQAARLGATLPKRLAAGEVISIGSSDIEHIGNGMAILPRGIASVVAVVVLTVILLTTSPVLGVMVLLGVPLMAAAITPLLRPLHRRQHRYRDLQSELATRATDIVAGLRVLRGIGGERMFVDRYREASQRVRRAGVRLAAAQSTLIGGQILLPGLLIAAVTWLGATFAVQGRISVGELVIFYGCAVFLISPLRALIDTADTLTKSHVAARRVVRILTVEPELTGGDGVTEGGTLADAASGARVEQGVFTAIAAAVPEDAARIADRLGRYTDGEVTFGGVPLAGLPLAEIRRRILVTGNDARLFTGRLREELDPTGTASDEELRLALHAACAEDIVEALPEGFDTFAAEGGLEFSGGQRQRLRLVRALLADPEVLILIEPTSAVDAHTEARIADRIAKHRAGRTTVVCTTSPLVLDRADRVLYVEDGVVRAEGTHRALLAAEPRYRATVTREEAP</sequence>
<keyword evidence="2 5" id="KW-0812">Transmembrane</keyword>
<dbReference type="PANTHER" id="PTHR43394:SF1">
    <property type="entry name" value="ATP-BINDING CASSETTE SUB-FAMILY B MEMBER 10, MITOCHONDRIAL"/>
    <property type="match status" value="1"/>
</dbReference>
<evidence type="ECO:0000313" key="9">
    <source>
        <dbReference type="Proteomes" id="UP000217103"/>
    </source>
</evidence>
<dbReference type="SUPFAM" id="SSF90123">
    <property type="entry name" value="ABC transporter transmembrane region"/>
    <property type="match status" value="1"/>
</dbReference>
<dbReference type="InterPro" id="IPR017871">
    <property type="entry name" value="ABC_transporter-like_CS"/>
</dbReference>
<dbReference type="PROSITE" id="PS50893">
    <property type="entry name" value="ABC_TRANSPORTER_2"/>
    <property type="match status" value="1"/>
</dbReference>
<dbReference type="Gene3D" id="1.20.1560.10">
    <property type="entry name" value="ABC transporter type 1, transmembrane domain"/>
    <property type="match status" value="1"/>
</dbReference>
<evidence type="ECO:0000256" key="4">
    <source>
        <dbReference type="ARBA" id="ARBA00023136"/>
    </source>
</evidence>
<proteinExistence type="predicted"/>
<feature type="transmembrane region" description="Helical" evidence="5">
    <location>
        <begin position="288"/>
        <end position="305"/>
    </location>
</feature>